<evidence type="ECO:0000313" key="1">
    <source>
        <dbReference type="EMBL" id="MDQ0557627.1"/>
    </source>
</evidence>
<organism evidence="1 2">
    <name type="scientific">Paraclostridium ghonii</name>
    <dbReference type="NCBI Taxonomy" id="29358"/>
    <lineage>
        <taxon>Bacteria</taxon>
        <taxon>Bacillati</taxon>
        <taxon>Bacillota</taxon>
        <taxon>Clostridia</taxon>
        <taxon>Peptostreptococcales</taxon>
        <taxon>Peptostreptococcaceae</taxon>
        <taxon>Paraclostridium</taxon>
    </lineage>
</organism>
<accession>A0ABU0N390</accession>
<gene>
    <name evidence="1" type="ORF">QOZ92_002762</name>
</gene>
<evidence type="ECO:0000313" key="2">
    <source>
        <dbReference type="Proteomes" id="UP001232584"/>
    </source>
</evidence>
<name>A0ABU0N390_9FIRM</name>
<dbReference type="EMBL" id="JAUSWG010000013">
    <property type="protein sequence ID" value="MDQ0557627.1"/>
    <property type="molecule type" value="Genomic_DNA"/>
</dbReference>
<dbReference type="Proteomes" id="UP001232584">
    <property type="component" value="Unassembled WGS sequence"/>
</dbReference>
<comment type="caution">
    <text evidence="1">The sequence shown here is derived from an EMBL/GenBank/DDBJ whole genome shotgun (WGS) entry which is preliminary data.</text>
</comment>
<sequence length="87" mass="10241">MDQKLDKIMDTMKDVLTSLDYLNIRVNNLENRIIKNDMKNELEEGVHEIKLHIDDAQIKIRKSVKLVSDKVTMILEDKDDEDEDIDI</sequence>
<reference evidence="1 2" key="1">
    <citation type="submission" date="2023-07" db="EMBL/GenBank/DDBJ databases">
        <title>Genomic Encyclopedia of Type Strains, Phase IV (KMG-IV): sequencing the most valuable type-strain genomes for metagenomic binning, comparative biology and taxonomic classification.</title>
        <authorList>
            <person name="Goeker M."/>
        </authorList>
    </citation>
    <scope>NUCLEOTIDE SEQUENCE [LARGE SCALE GENOMIC DNA]</scope>
    <source>
        <strain evidence="1 2">DSM 15049</strain>
    </source>
</reference>
<keyword evidence="2" id="KW-1185">Reference proteome</keyword>
<proteinExistence type="predicted"/>
<protein>
    <submittedName>
        <fullName evidence="1">IS4 transposase</fullName>
    </submittedName>
</protein>
<dbReference type="RefSeq" id="WP_307508917.1">
    <property type="nucleotide sequence ID" value="NZ_BAAACE010000028.1"/>
</dbReference>